<sequence>MAGGVRMTTMMNGGGNFRGTTHSRRLIPKRGKVTLRRHHLLRFQLQMFLFVMNSFLDLNFRAPPNQDLSFSNKQAKLLKSQKFATKLDIRFVLAFQLVNWDFIESQECRDAIKRAKLQVSCRDGRSWR</sequence>
<protein>
    <submittedName>
        <fullName evidence="1">Uncharacterized protein</fullName>
    </submittedName>
</protein>
<organism evidence="1 2">
    <name type="scientific">Protea cynaroides</name>
    <dbReference type="NCBI Taxonomy" id="273540"/>
    <lineage>
        <taxon>Eukaryota</taxon>
        <taxon>Viridiplantae</taxon>
        <taxon>Streptophyta</taxon>
        <taxon>Embryophyta</taxon>
        <taxon>Tracheophyta</taxon>
        <taxon>Spermatophyta</taxon>
        <taxon>Magnoliopsida</taxon>
        <taxon>Proteales</taxon>
        <taxon>Proteaceae</taxon>
        <taxon>Protea</taxon>
    </lineage>
</organism>
<name>A0A9Q0KSJ5_9MAGN</name>
<accession>A0A9Q0KSJ5</accession>
<evidence type="ECO:0000313" key="1">
    <source>
        <dbReference type="EMBL" id="KAJ4975486.1"/>
    </source>
</evidence>
<reference evidence="1" key="1">
    <citation type="journal article" date="2023" name="Plant J.">
        <title>The genome of the king protea, Protea cynaroides.</title>
        <authorList>
            <person name="Chang J."/>
            <person name="Duong T.A."/>
            <person name="Schoeman C."/>
            <person name="Ma X."/>
            <person name="Roodt D."/>
            <person name="Barker N."/>
            <person name="Li Z."/>
            <person name="Van de Peer Y."/>
            <person name="Mizrachi E."/>
        </authorList>
    </citation>
    <scope>NUCLEOTIDE SEQUENCE</scope>
    <source>
        <tissue evidence="1">Young leaves</tissue>
    </source>
</reference>
<dbReference type="EMBL" id="JAMYWD010000003">
    <property type="protein sequence ID" value="KAJ4975486.1"/>
    <property type="molecule type" value="Genomic_DNA"/>
</dbReference>
<dbReference type="AlphaFoldDB" id="A0A9Q0KSJ5"/>
<comment type="caution">
    <text evidence="1">The sequence shown here is derived from an EMBL/GenBank/DDBJ whole genome shotgun (WGS) entry which is preliminary data.</text>
</comment>
<evidence type="ECO:0000313" key="2">
    <source>
        <dbReference type="Proteomes" id="UP001141806"/>
    </source>
</evidence>
<proteinExistence type="predicted"/>
<dbReference type="OrthoDB" id="1933849at2759"/>
<keyword evidence="2" id="KW-1185">Reference proteome</keyword>
<gene>
    <name evidence="1" type="ORF">NE237_000592</name>
</gene>
<dbReference type="Proteomes" id="UP001141806">
    <property type="component" value="Unassembled WGS sequence"/>
</dbReference>